<organism evidence="1 2">
    <name type="scientific">Callosobruchus maculatus</name>
    <name type="common">Southern cowpea weevil</name>
    <name type="synonym">Pulse bruchid</name>
    <dbReference type="NCBI Taxonomy" id="64391"/>
    <lineage>
        <taxon>Eukaryota</taxon>
        <taxon>Metazoa</taxon>
        <taxon>Ecdysozoa</taxon>
        <taxon>Arthropoda</taxon>
        <taxon>Hexapoda</taxon>
        <taxon>Insecta</taxon>
        <taxon>Pterygota</taxon>
        <taxon>Neoptera</taxon>
        <taxon>Endopterygota</taxon>
        <taxon>Coleoptera</taxon>
        <taxon>Polyphaga</taxon>
        <taxon>Cucujiformia</taxon>
        <taxon>Chrysomeloidea</taxon>
        <taxon>Chrysomelidae</taxon>
        <taxon>Bruchinae</taxon>
        <taxon>Bruchini</taxon>
        <taxon>Callosobruchus</taxon>
    </lineage>
</organism>
<accession>A0A653BPB9</accession>
<sequence length="194" mass="22590">MDSEVDSDRLKKNSNKVIENANKGVYEISAMQNYDVDLKKILAQLERENAKILEGNPRDEKGVLRVDNRPDKKLGKEYRSYKVIWYGLTTHDGRKGRCPKLQHHLEGPYLVTNRLNDLVYRLCTESGKPKVDYADVCGDTRIEVVRRGRRTLRRKNVHRGRTSTRHQLWPSVTSQLHHTARIDSGRASWRQARK</sequence>
<reference evidence="1 2" key="1">
    <citation type="submission" date="2019-01" db="EMBL/GenBank/DDBJ databases">
        <authorList>
            <person name="Sayadi A."/>
        </authorList>
    </citation>
    <scope>NUCLEOTIDE SEQUENCE [LARGE SCALE GENOMIC DNA]</scope>
</reference>
<evidence type="ECO:0000313" key="2">
    <source>
        <dbReference type="Proteomes" id="UP000410492"/>
    </source>
</evidence>
<protein>
    <submittedName>
        <fullName evidence="1">Uncharacterized protein</fullName>
    </submittedName>
</protein>
<proteinExistence type="predicted"/>
<keyword evidence="2" id="KW-1185">Reference proteome</keyword>
<evidence type="ECO:0000313" key="1">
    <source>
        <dbReference type="EMBL" id="VEN37437.1"/>
    </source>
</evidence>
<gene>
    <name evidence="1" type="ORF">CALMAC_LOCUS2684</name>
</gene>
<dbReference type="EMBL" id="CAACVG010003358">
    <property type="protein sequence ID" value="VEN37437.1"/>
    <property type="molecule type" value="Genomic_DNA"/>
</dbReference>
<name>A0A653BPB9_CALMS</name>
<dbReference type="AlphaFoldDB" id="A0A653BPB9"/>
<dbReference type="Proteomes" id="UP000410492">
    <property type="component" value="Unassembled WGS sequence"/>
</dbReference>
<dbReference type="OrthoDB" id="10030726at2759"/>